<name>A0AA41R133_9BACT</name>
<dbReference type="SMART" id="SM00893">
    <property type="entry name" value="ETF"/>
    <property type="match status" value="1"/>
</dbReference>
<dbReference type="SUPFAM" id="SSF52402">
    <property type="entry name" value="Adenine nucleotide alpha hydrolases-like"/>
    <property type="match status" value="1"/>
</dbReference>
<accession>A0AA41R133</accession>
<dbReference type="InterPro" id="IPR014729">
    <property type="entry name" value="Rossmann-like_a/b/a_fold"/>
</dbReference>
<dbReference type="AlphaFoldDB" id="A0AA41R133"/>
<dbReference type="Proteomes" id="UP001165427">
    <property type="component" value="Unassembled WGS sequence"/>
</dbReference>
<evidence type="ECO:0000256" key="1">
    <source>
        <dbReference type="ARBA" id="ARBA00022982"/>
    </source>
</evidence>
<dbReference type="Gene3D" id="3.40.50.620">
    <property type="entry name" value="HUPs"/>
    <property type="match status" value="1"/>
</dbReference>
<dbReference type="EMBL" id="JALJRB010000009">
    <property type="protein sequence ID" value="MCJ8500927.1"/>
    <property type="molecule type" value="Genomic_DNA"/>
</dbReference>
<keyword evidence="1" id="KW-0813">Transport</keyword>
<organism evidence="3 4">
    <name type="scientific">Desulfatitalea alkaliphila</name>
    <dbReference type="NCBI Taxonomy" id="2929485"/>
    <lineage>
        <taxon>Bacteria</taxon>
        <taxon>Pseudomonadati</taxon>
        <taxon>Thermodesulfobacteriota</taxon>
        <taxon>Desulfobacteria</taxon>
        <taxon>Desulfobacterales</taxon>
        <taxon>Desulfosarcinaceae</taxon>
        <taxon>Desulfatitalea</taxon>
    </lineage>
</organism>
<protein>
    <submittedName>
        <fullName evidence="3">Electron transfer flavoprotein subunit beta/FixA family protein</fullName>
    </submittedName>
</protein>
<evidence type="ECO:0000313" key="4">
    <source>
        <dbReference type="Proteomes" id="UP001165427"/>
    </source>
</evidence>
<comment type="caution">
    <text evidence="3">The sequence shown here is derived from an EMBL/GenBank/DDBJ whole genome shotgun (WGS) entry which is preliminary data.</text>
</comment>
<keyword evidence="1" id="KW-0249">Electron transport</keyword>
<dbReference type="PANTHER" id="PTHR21294">
    <property type="entry name" value="ELECTRON TRANSFER FLAVOPROTEIN BETA-SUBUNIT"/>
    <property type="match status" value="1"/>
</dbReference>
<dbReference type="Pfam" id="PF01012">
    <property type="entry name" value="ETF"/>
    <property type="match status" value="1"/>
</dbReference>
<reference evidence="3" key="1">
    <citation type="submission" date="2022-04" db="EMBL/GenBank/DDBJ databases">
        <title>Desulfatitalea alkaliphila sp. nov., a novel anaerobic sulfate-reducing bacterium isolated from terrestrial mud volcano, Taman Peninsula, Russia.</title>
        <authorList>
            <person name="Khomyakova M.A."/>
            <person name="Merkel A.Y."/>
            <person name="Slobodkin A.I."/>
        </authorList>
    </citation>
    <scope>NUCLEOTIDE SEQUENCE</scope>
    <source>
        <strain evidence="3">M08but</strain>
    </source>
</reference>
<dbReference type="PANTHER" id="PTHR21294:SF17">
    <property type="entry name" value="PROTEIN FIXA"/>
    <property type="match status" value="1"/>
</dbReference>
<sequence length="259" mass="27486">MSIHSIVCIKSVVRAAADGVGRRTPDNSELNPFDRPALEAALQLKADQGGTVTVLTMGPPVGAEALAEALAMGADRAVLISDTALAGSDTLVTARVLATAIDAIGPWDLLFFGTRSSDSDTGQVGPQTAAVLQRPFVGGVNRIARGEQGWELQRLMDDWEEVWQAPAPVVVTIHPMAFKPRAISLPGIAEAYACPAVEHWGLDRLALTADQVGLNGSPTRVARLQKVVRDRTCRMLEGEPPQQVAALVDHLERMGVMGS</sequence>
<dbReference type="GO" id="GO:0009055">
    <property type="term" value="F:electron transfer activity"/>
    <property type="evidence" value="ECO:0007669"/>
    <property type="project" value="InterPro"/>
</dbReference>
<dbReference type="InterPro" id="IPR014730">
    <property type="entry name" value="ETF_a/b_N"/>
</dbReference>
<evidence type="ECO:0000313" key="3">
    <source>
        <dbReference type="EMBL" id="MCJ8500927.1"/>
    </source>
</evidence>
<keyword evidence="4" id="KW-1185">Reference proteome</keyword>
<evidence type="ECO:0000259" key="2">
    <source>
        <dbReference type="SMART" id="SM00893"/>
    </source>
</evidence>
<dbReference type="InterPro" id="IPR012255">
    <property type="entry name" value="ETF_b"/>
</dbReference>
<dbReference type="RefSeq" id="WP_246906761.1">
    <property type="nucleotide sequence ID" value="NZ_JALJRB010000009.1"/>
</dbReference>
<feature type="domain" description="Electron transfer flavoprotein alpha/beta-subunit N-terminal" evidence="2">
    <location>
        <begin position="18"/>
        <end position="209"/>
    </location>
</feature>
<dbReference type="PIRSF" id="PIRSF000090">
    <property type="entry name" value="Beta-ETF"/>
    <property type="match status" value="1"/>
</dbReference>
<gene>
    <name evidence="3" type="ORF">MRX98_10120</name>
</gene>
<proteinExistence type="predicted"/>